<dbReference type="GO" id="GO:0043565">
    <property type="term" value="F:sequence-specific DNA binding"/>
    <property type="evidence" value="ECO:0007669"/>
    <property type="project" value="TreeGrafter"/>
</dbReference>
<comment type="catalytic activity">
    <reaction evidence="6">
        <text>a 2'-deoxyadenosine in DNA + S-adenosyl-L-methionine = an N(6)-methyl-2'-deoxyadenosine in DNA + S-adenosyl-L-homocysteine + H(+)</text>
        <dbReference type="Rhea" id="RHEA:15197"/>
        <dbReference type="Rhea" id="RHEA-COMP:12418"/>
        <dbReference type="Rhea" id="RHEA-COMP:12419"/>
        <dbReference type="ChEBI" id="CHEBI:15378"/>
        <dbReference type="ChEBI" id="CHEBI:57856"/>
        <dbReference type="ChEBI" id="CHEBI:59789"/>
        <dbReference type="ChEBI" id="CHEBI:90615"/>
        <dbReference type="ChEBI" id="CHEBI:90616"/>
        <dbReference type="EC" id="2.1.1.72"/>
    </reaction>
</comment>
<dbReference type="Proteomes" id="UP000014107">
    <property type="component" value="Unassembled WGS sequence"/>
</dbReference>
<sequence length="292" mass="33711">MPHTKSPLRYPGGKTQLWKFVKSTIDANNITKPIYCEPFAGGAGVAIELLLGDFVEEIIINDFDPAIYSFWNMIINQTESFIDLIEKTPITLDEWKNQKTLYQKHGKDPKSLLGAFATFFLNRTNISGIISGGPIGGQDQISKYKIDCRFTKETSIRKIRQIANQKHRIHLFNEDAANLVNILKKSYPKERLFTFFDPPYYEQGQSLYLSFYNKDQHKVIRDKIMEMDDFYWILTYDKTPQIADLYSKANKSFQYSLVYSANRKRVANEYIFASSKTKLVSTQTVKLQSISG</sequence>
<keyword evidence="3" id="KW-0489">Methyltransferase</keyword>
<dbReference type="EMBL" id="AHYV01000019">
    <property type="protein sequence ID" value="EOT45688.1"/>
    <property type="molecule type" value="Genomic_DNA"/>
</dbReference>
<keyword evidence="9" id="KW-1185">Reference proteome</keyword>
<organism evidence="8 10">
    <name type="scientific">Enterococcus avium ATCC 14025</name>
    <dbReference type="NCBI Taxonomy" id="1140002"/>
    <lineage>
        <taxon>Bacteria</taxon>
        <taxon>Bacillati</taxon>
        <taxon>Bacillota</taxon>
        <taxon>Bacilli</taxon>
        <taxon>Lactobacillales</taxon>
        <taxon>Enterococcaceae</taxon>
        <taxon>Enterococcus</taxon>
    </lineage>
</organism>
<evidence type="ECO:0000256" key="5">
    <source>
        <dbReference type="ARBA" id="ARBA00022691"/>
    </source>
</evidence>
<dbReference type="EMBL" id="ASWL01000008">
    <property type="protein sequence ID" value="EOU16907.1"/>
    <property type="molecule type" value="Genomic_DNA"/>
</dbReference>
<protein>
    <recommendedName>
        <fullName evidence="2">site-specific DNA-methyltransferase (adenine-specific)</fullName>
        <ecNumber evidence="2">2.1.1.72</ecNumber>
    </recommendedName>
</protein>
<dbReference type="GO" id="GO:1904047">
    <property type="term" value="F:S-adenosyl-L-methionine binding"/>
    <property type="evidence" value="ECO:0007669"/>
    <property type="project" value="TreeGrafter"/>
</dbReference>
<reference evidence="8 10" key="2">
    <citation type="submission" date="2013-03" db="EMBL/GenBank/DDBJ databases">
        <title>The Genome Sequence of Enterococcus avium ATCC_14025 (PacBio/Illumina hybrid assembly).</title>
        <authorList>
            <consortium name="The Broad Institute Genomics Platform"/>
            <consortium name="The Broad Institute Genome Sequencing Center for Infectious Disease"/>
            <person name="Earl A."/>
            <person name="Russ C."/>
            <person name="Gilmore M."/>
            <person name="Surin D."/>
            <person name="Walker B."/>
            <person name="Young S."/>
            <person name="Zeng Q."/>
            <person name="Gargeya S."/>
            <person name="Fitzgerald M."/>
            <person name="Haas B."/>
            <person name="Abouelleil A."/>
            <person name="Allen A.W."/>
            <person name="Alvarado L."/>
            <person name="Arachchi H.M."/>
            <person name="Berlin A.M."/>
            <person name="Chapman S.B."/>
            <person name="Gainer-Dewar J."/>
            <person name="Goldberg J."/>
            <person name="Griggs A."/>
            <person name="Gujja S."/>
            <person name="Hansen M."/>
            <person name="Howarth C."/>
            <person name="Imamovic A."/>
            <person name="Ireland A."/>
            <person name="Larimer J."/>
            <person name="McCowan C."/>
            <person name="Murphy C."/>
            <person name="Pearson M."/>
            <person name="Poon T.W."/>
            <person name="Priest M."/>
            <person name="Roberts A."/>
            <person name="Saif S."/>
            <person name="Shea T."/>
            <person name="Sisk P."/>
            <person name="Sykes S."/>
            <person name="Wortman J."/>
            <person name="Nusbaum C."/>
            <person name="Birren B."/>
        </authorList>
    </citation>
    <scope>NUCLEOTIDE SEQUENCE [LARGE SCALE GENOMIC DNA]</scope>
    <source>
        <strain evidence="8 10">ATCC 14025</strain>
    </source>
</reference>
<evidence type="ECO:0000313" key="10">
    <source>
        <dbReference type="Proteomes" id="UP000014107"/>
    </source>
</evidence>
<evidence type="ECO:0000313" key="9">
    <source>
        <dbReference type="Proteomes" id="UP000014104"/>
    </source>
</evidence>
<dbReference type="PANTHER" id="PTHR30481:SF2">
    <property type="entry name" value="SITE-SPECIFIC DNA-METHYLTRANSFERASE (ADENINE-SPECIFIC)"/>
    <property type="match status" value="1"/>
</dbReference>
<dbReference type="InterPro" id="IPR029063">
    <property type="entry name" value="SAM-dependent_MTases_sf"/>
</dbReference>
<dbReference type="RefSeq" id="WP_016180025.1">
    <property type="nucleotide sequence ID" value="NZ_KE136363.1"/>
</dbReference>
<evidence type="ECO:0000256" key="2">
    <source>
        <dbReference type="ARBA" id="ARBA00011900"/>
    </source>
</evidence>
<dbReference type="InterPro" id="IPR012327">
    <property type="entry name" value="MeTrfase_D12"/>
</dbReference>
<gene>
    <name evidence="8" type="ORF">I570_04056</name>
    <name evidence="7" type="ORF">OMU_02112</name>
</gene>
<dbReference type="PRINTS" id="PR00505">
    <property type="entry name" value="D12N6MTFRASE"/>
</dbReference>
<dbReference type="GO" id="GO:0032259">
    <property type="term" value="P:methylation"/>
    <property type="evidence" value="ECO:0007669"/>
    <property type="project" value="UniProtKB-KW"/>
</dbReference>
<keyword evidence="4" id="KW-0808">Transferase</keyword>
<accession>A0AAV3IZP0</accession>
<dbReference type="SUPFAM" id="SSF53335">
    <property type="entry name" value="S-adenosyl-L-methionine-dependent methyltransferases"/>
    <property type="match status" value="1"/>
</dbReference>
<dbReference type="PIRSF" id="PIRSF000398">
    <property type="entry name" value="M_m6A_EcoRV"/>
    <property type="match status" value="1"/>
</dbReference>
<dbReference type="InterPro" id="IPR012263">
    <property type="entry name" value="M_m6A_EcoRV"/>
</dbReference>
<dbReference type="GO" id="GO:0009307">
    <property type="term" value="P:DNA restriction-modification system"/>
    <property type="evidence" value="ECO:0007669"/>
    <property type="project" value="InterPro"/>
</dbReference>
<dbReference type="Pfam" id="PF02086">
    <property type="entry name" value="MethyltransfD12"/>
    <property type="match status" value="1"/>
</dbReference>
<dbReference type="InterPro" id="IPR023095">
    <property type="entry name" value="Ade_MeTrfase_dom_2"/>
</dbReference>
<proteinExistence type="inferred from homology"/>
<evidence type="ECO:0000313" key="8">
    <source>
        <dbReference type="EMBL" id="EOU16907.1"/>
    </source>
</evidence>
<comment type="similarity">
    <text evidence="1">Belongs to the N(4)/N(6)-methyltransferase family.</text>
</comment>
<name>A0AAV3IZP0_ENTAV</name>
<evidence type="ECO:0000256" key="4">
    <source>
        <dbReference type="ARBA" id="ARBA00022679"/>
    </source>
</evidence>
<comment type="caution">
    <text evidence="8">The sequence shown here is derived from an EMBL/GenBank/DDBJ whole genome shotgun (WGS) entry which is preliminary data.</text>
</comment>
<dbReference type="Gene3D" id="1.10.1020.10">
    <property type="entry name" value="Adenine-specific Methyltransferase, Domain 2"/>
    <property type="match status" value="1"/>
</dbReference>
<reference evidence="7 9" key="1">
    <citation type="submission" date="2013-03" db="EMBL/GenBank/DDBJ databases">
        <title>The Genome Sequence of Enterococcus avium ATCC_14025 (Illumina only assembly).</title>
        <authorList>
            <consortium name="The Broad Institute Genomics Platform"/>
            <consortium name="The Broad Institute Genome Sequencing Center for Infectious Disease"/>
            <person name="Earl A."/>
            <person name="Russ C."/>
            <person name="Gilmore M."/>
            <person name="Surin D."/>
            <person name="Walker B."/>
            <person name="Young S."/>
            <person name="Zeng Q."/>
            <person name="Gargeya S."/>
            <person name="Fitzgerald M."/>
            <person name="Haas B."/>
            <person name="Abouelleil A."/>
            <person name="Allen A.W."/>
            <person name="Alvarado L."/>
            <person name="Arachchi H.M."/>
            <person name="Berlin A.M."/>
            <person name="Chapman S.B."/>
            <person name="Gainer-Dewar J."/>
            <person name="Goldberg J."/>
            <person name="Griggs A."/>
            <person name="Gujja S."/>
            <person name="Hansen M."/>
            <person name="Howarth C."/>
            <person name="Imamovic A."/>
            <person name="Ireland A."/>
            <person name="Larimer J."/>
            <person name="McCowan C."/>
            <person name="Murphy C."/>
            <person name="Pearson M."/>
            <person name="Poon T.W."/>
            <person name="Priest M."/>
            <person name="Roberts A."/>
            <person name="Saif S."/>
            <person name="Shea T."/>
            <person name="Sisk P."/>
            <person name="Sykes S."/>
            <person name="Wortman J."/>
            <person name="Nusbaum C."/>
            <person name="Birren B."/>
        </authorList>
    </citation>
    <scope>NUCLEOTIDE SEQUENCE [LARGE SCALE GENOMIC DNA]</scope>
    <source>
        <strain evidence="7 9">ATCC 14025</strain>
    </source>
</reference>
<dbReference type="AlphaFoldDB" id="A0AAV3IZP0"/>
<dbReference type="Gene3D" id="3.40.50.150">
    <property type="entry name" value="Vaccinia Virus protein VP39"/>
    <property type="match status" value="1"/>
</dbReference>
<dbReference type="GO" id="GO:0009007">
    <property type="term" value="F:site-specific DNA-methyltransferase (adenine-specific) activity"/>
    <property type="evidence" value="ECO:0007669"/>
    <property type="project" value="UniProtKB-EC"/>
</dbReference>
<evidence type="ECO:0000256" key="3">
    <source>
        <dbReference type="ARBA" id="ARBA00022603"/>
    </source>
</evidence>
<dbReference type="GO" id="GO:0006298">
    <property type="term" value="P:mismatch repair"/>
    <property type="evidence" value="ECO:0007669"/>
    <property type="project" value="TreeGrafter"/>
</dbReference>
<evidence type="ECO:0000256" key="1">
    <source>
        <dbReference type="ARBA" id="ARBA00006594"/>
    </source>
</evidence>
<dbReference type="Proteomes" id="UP000014104">
    <property type="component" value="Unassembled WGS sequence"/>
</dbReference>
<dbReference type="PANTHER" id="PTHR30481">
    <property type="entry name" value="DNA ADENINE METHYLASE"/>
    <property type="match status" value="1"/>
</dbReference>
<keyword evidence="5" id="KW-0949">S-adenosyl-L-methionine</keyword>
<evidence type="ECO:0000256" key="6">
    <source>
        <dbReference type="ARBA" id="ARBA00047942"/>
    </source>
</evidence>
<evidence type="ECO:0000313" key="7">
    <source>
        <dbReference type="EMBL" id="EOT45688.1"/>
    </source>
</evidence>
<dbReference type="EC" id="2.1.1.72" evidence="2"/>